<dbReference type="WBParaSite" id="NBR_0001252101-mRNA-1">
    <property type="protein sequence ID" value="NBR_0001252101-mRNA-1"/>
    <property type="gene ID" value="NBR_0001252101"/>
</dbReference>
<dbReference type="SUPFAM" id="SSF53756">
    <property type="entry name" value="UDP-Glycosyltransferase/glycogen phosphorylase"/>
    <property type="match status" value="1"/>
</dbReference>
<keyword evidence="5" id="KW-0808">Transferase</keyword>
<evidence type="ECO:0000256" key="7">
    <source>
        <dbReference type="ARBA" id="ARBA00022729"/>
    </source>
</evidence>
<evidence type="ECO:0000256" key="1">
    <source>
        <dbReference type="ARBA" id="ARBA00004167"/>
    </source>
</evidence>
<dbReference type="GO" id="GO:0015020">
    <property type="term" value="F:glucuronosyltransferase activity"/>
    <property type="evidence" value="ECO:0007669"/>
    <property type="project" value="UniProtKB-EC"/>
</dbReference>
<gene>
    <name evidence="12" type="ORF">NBR_LOCUS12522</name>
</gene>
<dbReference type="InterPro" id="IPR050271">
    <property type="entry name" value="UDP-glycosyltransferase"/>
</dbReference>
<evidence type="ECO:0000256" key="5">
    <source>
        <dbReference type="ARBA" id="ARBA00022679"/>
    </source>
</evidence>
<evidence type="ECO:0000256" key="9">
    <source>
        <dbReference type="ARBA" id="ARBA00023136"/>
    </source>
</evidence>
<dbReference type="Proteomes" id="UP000271162">
    <property type="component" value="Unassembled WGS sequence"/>
</dbReference>
<keyword evidence="13" id="KW-1185">Reference proteome</keyword>
<name>A0A0N4Y8H2_NIPBR</name>
<dbReference type="STRING" id="27835.A0A0N4Y8H2"/>
<evidence type="ECO:0000256" key="10">
    <source>
        <dbReference type="ARBA" id="ARBA00047475"/>
    </source>
</evidence>
<reference evidence="14" key="1">
    <citation type="submission" date="2017-02" db="UniProtKB">
        <authorList>
            <consortium name="WormBaseParasite"/>
        </authorList>
    </citation>
    <scope>IDENTIFICATION</scope>
</reference>
<dbReference type="OMA" id="ITAFVTH"/>
<sequence>MSVEGDRMNFISRLKNIVSGMLERQLYTGVYESEIATFRSKFGPQFKSYQELLAETSFVFTNSNPYLDYPRPMIHKTVPIGGIKVHREDKTDVLSEEWNTILNKRNTTVLVSFGTVLKSVLMPQHYRKSILTVFESMPDTTFIWKYEDEGSNIASHLKNVHLRTWLPQNALLADRRLTVFVTHGGLGSTTEIAHSGKPYSQNAERLSEMLLSKPVSPKELVIKHCEFAARFGRLPNLDPYSRHLSFVEYFLIDILLAVIGTLAVVTLLLGILIRKCLSVSLKRKKD</sequence>
<reference evidence="12 13" key="2">
    <citation type="submission" date="2018-11" db="EMBL/GenBank/DDBJ databases">
        <authorList>
            <consortium name="Pathogen Informatics"/>
        </authorList>
    </citation>
    <scope>NUCLEOTIDE SEQUENCE [LARGE SCALE GENOMIC DNA]</scope>
</reference>
<keyword evidence="6 11" id="KW-0812">Transmembrane</keyword>
<evidence type="ECO:0000256" key="2">
    <source>
        <dbReference type="ARBA" id="ARBA00009995"/>
    </source>
</evidence>
<dbReference type="Gene3D" id="3.40.50.2000">
    <property type="entry name" value="Glycogen Phosphorylase B"/>
    <property type="match status" value="1"/>
</dbReference>
<evidence type="ECO:0000256" key="3">
    <source>
        <dbReference type="ARBA" id="ARBA00012544"/>
    </source>
</evidence>
<comment type="catalytic activity">
    <reaction evidence="10">
        <text>glucuronate acceptor + UDP-alpha-D-glucuronate = acceptor beta-D-glucuronoside + UDP + H(+)</text>
        <dbReference type="Rhea" id="RHEA:21032"/>
        <dbReference type="ChEBI" id="CHEBI:15378"/>
        <dbReference type="ChEBI" id="CHEBI:58052"/>
        <dbReference type="ChEBI" id="CHEBI:58223"/>
        <dbReference type="ChEBI" id="CHEBI:132367"/>
        <dbReference type="ChEBI" id="CHEBI:132368"/>
        <dbReference type="EC" id="2.4.1.17"/>
    </reaction>
</comment>
<evidence type="ECO:0000256" key="8">
    <source>
        <dbReference type="ARBA" id="ARBA00022989"/>
    </source>
</evidence>
<evidence type="ECO:0000256" key="6">
    <source>
        <dbReference type="ARBA" id="ARBA00022692"/>
    </source>
</evidence>
<evidence type="ECO:0000256" key="11">
    <source>
        <dbReference type="SAM" id="Phobius"/>
    </source>
</evidence>
<dbReference type="PANTHER" id="PTHR48043:SF100">
    <property type="entry name" value="GLUCURONOSYLTRANSFERASE"/>
    <property type="match status" value="1"/>
</dbReference>
<evidence type="ECO:0000313" key="12">
    <source>
        <dbReference type="EMBL" id="VDL76111.1"/>
    </source>
</evidence>
<keyword evidence="7" id="KW-0732">Signal</keyword>
<comment type="similarity">
    <text evidence="2">Belongs to the UDP-glycosyltransferase family.</text>
</comment>
<accession>A0A0N4Y8H2</accession>
<dbReference type="FunFam" id="3.40.50.2000:FF:000038">
    <property type="entry name" value="UDP-GlucuronosylTransferase"/>
    <property type="match status" value="1"/>
</dbReference>
<proteinExistence type="inferred from homology"/>
<keyword evidence="9 11" id="KW-0472">Membrane</keyword>
<evidence type="ECO:0000313" key="13">
    <source>
        <dbReference type="Proteomes" id="UP000271162"/>
    </source>
</evidence>
<dbReference type="Pfam" id="PF00201">
    <property type="entry name" value="UDPGT"/>
    <property type="match status" value="1"/>
</dbReference>
<evidence type="ECO:0000313" key="14">
    <source>
        <dbReference type="WBParaSite" id="NBR_0001252101-mRNA-1"/>
    </source>
</evidence>
<dbReference type="EC" id="2.4.1.17" evidence="3"/>
<organism evidence="14">
    <name type="scientific">Nippostrongylus brasiliensis</name>
    <name type="common">Rat hookworm</name>
    <dbReference type="NCBI Taxonomy" id="27835"/>
    <lineage>
        <taxon>Eukaryota</taxon>
        <taxon>Metazoa</taxon>
        <taxon>Ecdysozoa</taxon>
        <taxon>Nematoda</taxon>
        <taxon>Chromadorea</taxon>
        <taxon>Rhabditida</taxon>
        <taxon>Rhabditina</taxon>
        <taxon>Rhabditomorpha</taxon>
        <taxon>Strongyloidea</taxon>
        <taxon>Heligmosomidae</taxon>
        <taxon>Nippostrongylus</taxon>
    </lineage>
</organism>
<dbReference type="PANTHER" id="PTHR48043">
    <property type="entry name" value="EG:EG0003.4 PROTEIN-RELATED"/>
    <property type="match status" value="1"/>
</dbReference>
<dbReference type="EMBL" id="UYSL01020784">
    <property type="protein sequence ID" value="VDL76111.1"/>
    <property type="molecule type" value="Genomic_DNA"/>
</dbReference>
<dbReference type="GO" id="GO:0016020">
    <property type="term" value="C:membrane"/>
    <property type="evidence" value="ECO:0007669"/>
    <property type="project" value="UniProtKB-SubCell"/>
</dbReference>
<comment type="subcellular location">
    <subcellularLocation>
        <location evidence="1">Membrane</location>
        <topology evidence="1">Single-pass membrane protein</topology>
    </subcellularLocation>
</comment>
<protein>
    <recommendedName>
        <fullName evidence="3">glucuronosyltransferase</fullName>
        <ecNumber evidence="3">2.4.1.17</ecNumber>
    </recommendedName>
</protein>
<keyword evidence="4" id="KW-0328">Glycosyltransferase</keyword>
<dbReference type="CDD" id="cd03784">
    <property type="entry name" value="GT1_Gtf-like"/>
    <property type="match status" value="1"/>
</dbReference>
<feature type="transmembrane region" description="Helical" evidence="11">
    <location>
        <begin position="249"/>
        <end position="273"/>
    </location>
</feature>
<dbReference type="AlphaFoldDB" id="A0A0N4Y8H2"/>
<evidence type="ECO:0000256" key="4">
    <source>
        <dbReference type="ARBA" id="ARBA00022676"/>
    </source>
</evidence>
<dbReference type="InterPro" id="IPR002213">
    <property type="entry name" value="UDP_glucos_trans"/>
</dbReference>
<keyword evidence="8 11" id="KW-1133">Transmembrane helix</keyword>